<reference evidence="3" key="2">
    <citation type="submission" date="2022-06" db="UniProtKB">
        <authorList>
            <consortium name="EnsemblMetazoa"/>
        </authorList>
    </citation>
    <scope>IDENTIFICATION</scope>
    <source>
        <strain evidence="3">DF5081</strain>
    </source>
</reference>
<dbReference type="EnsemblMetazoa" id="CJA43307b.1">
    <property type="protein sequence ID" value="CJA43307b.1"/>
    <property type="gene ID" value="WBGene00219155"/>
</dbReference>
<dbReference type="Pfam" id="PF00079">
    <property type="entry name" value="Serpin"/>
    <property type="match status" value="1"/>
</dbReference>
<reference evidence="4" key="1">
    <citation type="submission" date="2010-08" db="EMBL/GenBank/DDBJ databases">
        <authorList>
            <consortium name="Caenorhabditis japonica Sequencing Consortium"/>
            <person name="Wilson R.K."/>
        </authorList>
    </citation>
    <scope>NUCLEOTIDE SEQUENCE [LARGE SCALE GENOMIC DNA]</scope>
    <source>
        <strain evidence="4">DF5081</strain>
    </source>
</reference>
<dbReference type="InterPro" id="IPR042178">
    <property type="entry name" value="Serpin_sf_1"/>
</dbReference>
<evidence type="ECO:0000259" key="2">
    <source>
        <dbReference type="Pfam" id="PF00079"/>
    </source>
</evidence>
<dbReference type="GO" id="GO:0005615">
    <property type="term" value="C:extracellular space"/>
    <property type="evidence" value="ECO:0007669"/>
    <property type="project" value="InterPro"/>
</dbReference>
<dbReference type="InterPro" id="IPR000215">
    <property type="entry name" value="Serpin_fam"/>
</dbReference>
<sequence length="177" mass="20002">MKEIPFMHSYACYRTYASDDLFEVAILDYKDPEYRFAIFLPKEKNGLTKALKKLNAARFQKLLSSAKRAYMITYIPKFTVEKKLSLDKTLPKLGITDIFSDSADLSGIADKLKISNGFHKAVMEVQEEGTDAAPEDSTKIVPYVPSQDEAVQFFATQPFVYAVLHKNHPLLLGVFHG</sequence>
<dbReference type="SUPFAM" id="SSF56574">
    <property type="entry name" value="Serpins"/>
    <property type="match status" value="1"/>
</dbReference>
<dbReference type="Gene3D" id="2.30.39.10">
    <property type="entry name" value="Alpha-1-antitrypsin, domain 1"/>
    <property type="match status" value="1"/>
</dbReference>
<keyword evidence="4" id="KW-1185">Reference proteome</keyword>
<dbReference type="PANTHER" id="PTHR11461">
    <property type="entry name" value="SERINE PROTEASE INHIBITOR, SERPIN"/>
    <property type="match status" value="1"/>
</dbReference>
<evidence type="ECO:0000313" key="4">
    <source>
        <dbReference type="Proteomes" id="UP000005237"/>
    </source>
</evidence>
<evidence type="ECO:0000313" key="3">
    <source>
        <dbReference type="EnsemblMetazoa" id="CJA43307b.1"/>
    </source>
</evidence>
<dbReference type="Gene3D" id="3.30.497.10">
    <property type="entry name" value="Antithrombin, subunit I, domain 2"/>
    <property type="match status" value="1"/>
</dbReference>
<dbReference type="Proteomes" id="UP000005237">
    <property type="component" value="Unassembled WGS sequence"/>
</dbReference>
<dbReference type="InterPro" id="IPR036186">
    <property type="entry name" value="Serpin_sf"/>
</dbReference>
<organism evidence="3 4">
    <name type="scientific">Caenorhabditis japonica</name>
    <dbReference type="NCBI Taxonomy" id="281687"/>
    <lineage>
        <taxon>Eukaryota</taxon>
        <taxon>Metazoa</taxon>
        <taxon>Ecdysozoa</taxon>
        <taxon>Nematoda</taxon>
        <taxon>Chromadorea</taxon>
        <taxon>Rhabditida</taxon>
        <taxon>Rhabditina</taxon>
        <taxon>Rhabditomorpha</taxon>
        <taxon>Rhabditoidea</taxon>
        <taxon>Rhabditidae</taxon>
        <taxon>Peloderinae</taxon>
        <taxon>Caenorhabditis</taxon>
    </lineage>
</organism>
<dbReference type="InterPro" id="IPR042185">
    <property type="entry name" value="Serpin_sf_2"/>
</dbReference>
<comment type="similarity">
    <text evidence="1">Belongs to the serpin family.</text>
</comment>
<feature type="domain" description="Serpin" evidence="2">
    <location>
        <begin position="2"/>
        <end position="173"/>
    </location>
</feature>
<evidence type="ECO:0000256" key="1">
    <source>
        <dbReference type="ARBA" id="ARBA00009500"/>
    </source>
</evidence>
<proteinExistence type="inferred from homology"/>
<dbReference type="AlphaFoldDB" id="A0A8R1EVX2"/>
<accession>A0A8R1EVX2</accession>
<dbReference type="GO" id="GO:0004867">
    <property type="term" value="F:serine-type endopeptidase inhibitor activity"/>
    <property type="evidence" value="ECO:0007669"/>
    <property type="project" value="InterPro"/>
</dbReference>
<dbReference type="PANTHER" id="PTHR11461:SF211">
    <property type="entry name" value="GH10112P-RELATED"/>
    <property type="match status" value="1"/>
</dbReference>
<protein>
    <submittedName>
        <fullName evidence="3">SERPIN domain-containing protein</fullName>
    </submittedName>
</protein>
<dbReference type="InterPro" id="IPR023796">
    <property type="entry name" value="Serpin_dom"/>
</dbReference>
<name>A0A8R1EVX2_CAEJA</name>